<dbReference type="EC" id="4.1.2.13" evidence="3"/>
<evidence type="ECO:0000313" key="9">
    <source>
        <dbReference type="Proteomes" id="UP000242470"/>
    </source>
</evidence>
<dbReference type="InterPro" id="IPR000741">
    <property type="entry name" value="FBA_I"/>
</dbReference>
<dbReference type="GO" id="GO:0006096">
    <property type="term" value="P:glycolytic process"/>
    <property type="evidence" value="ECO:0007669"/>
    <property type="project" value="UniProtKB-KW"/>
</dbReference>
<reference evidence="8 9" key="1">
    <citation type="submission" date="2017-08" db="EMBL/GenBank/DDBJ databases">
        <title>Draft genome sequences of 64 type strains of genus Staph aureus.</title>
        <authorList>
            <person name="Cole K."/>
            <person name="Golubchik T."/>
            <person name="Russell J."/>
            <person name="Foster D."/>
            <person name="Llewelyn M."/>
            <person name="Wilson D."/>
            <person name="Crook D."/>
            <person name="Paul J."/>
        </authorList>
    </citation>
    <scope>NUCLEOTIDE SEQUENCE [LARGE SCALE GENOMIC DNA]</scope>
    <source>
        <strain evidence="8 9">NCTC 12101</strain>
    </source>
</reference>
<evidence type="ECO:0000256" key="6">
    <source>
        <dbReference type="ARBA" id="ARBA00029799"/>
    </source>
</evidence>
<evidence type="ECO:0000256" key="4">
    <source>
        <dbReference type="ARBA" id="ARBA00023152"/>
    </source>
</evidence>
<keyword evidence="5" id="KW-0456">Lyase</keyword>
<evidence type="ECO:0000313" key="7">
    <source>
        <dbReference type="EMBL" id="MDN4532954.1"/>
    </source>
</evidence>
<evidence type="ECO:0000313" key="8">
    <source>
        <dbReference type="EMBL" id="PNZ66882.1"/>
    </source>
</evidence>
<evidence type="ECO:0000256" key="3">
    <source>
        <dbReference type="ARBA" id="ARBA00013068"/>
    </source>
</evidence>
<proteinExistence type="inferred from homology"/>
<comment type="similarity">
    <text evidence="2">Belongs to the class I fructose-bisphosphate aldolase family.</text>
</comment>
<dbReference type="AlphaFoldDB" id="A0AAP8PNF5"/>
<dbReference type="Gene3D" id="3.20.20.70">
    <property type="entry name" value="Aldolase class I"/>
    <property type="match status" value="1"/>
</dbReference>
<evidence type="ECO:0000256" key="2">
    <source>
        <dbReference type="ARBA" id="ARBA00010387"/>
    </source>
</evidence>
<dbReference type="Proteomes" id="UP001171687">
    <property type="component" value="Unassembled WGS sequence"/>
</dbReference>
<comment type="pathway">
    <text evidence="1">Carbohydrate degradation; glycolysis; D-glyceraldehyde 3-phosphate and glycerone phosphate from D-glucose: step 4/4.</text>
</comment>
<dbReference type="GeneID" id="64983030"/>
<dbReference type="GO" id="GO:0004332">
    <property type="term" value="F:fructose-bisphosphate aldolase activity"/>
    <property type="evidence" value="ECO:0007669"/>
    <property type="project" value="UniProtKB-EC"/>
</dbReference>
<dbReference type="RefSeq" id="WP_059106334.1">
    <property type="nucleotide sequence ID" value="NZ_AP024589.1"/>
</dbReference>
<dbReference type="InterPro" id="IPR013785">
    <property type="entry name" value="Aldolase_TIM"/>
</dbReference>
<evidence type="ECO:0000256" key="5">
    <source>
        <dbReference type="ARBA" id="ARBA00023239"/>
    </source>
</evidence>
<dbReference type="Proteomes" id="UP000242470">
    <property type="component" value="Unassembled WGS sequence"/>
</dbReference>
<reference evidence="7" key="2">
    <citation type="submission" date="2023-07" db="EMBL/GenBank/DDBJ databases">
        <title>Evaluation of the beneficial properties of pineapple isolates.</title>
        <authorList>
            <person name="Adefiranye O."/>
        </authorList>
    </citation>
    <scope>NUCLEOTIDE SEQUENCE</scope>
    <source>
        <strain evidence="7">PAPLE_T1</strain>
    </source>
</reference>
<dbReference type="EMBL" id="JAUHQC010000009">
    <property type="protein sequence ID" value="MDN4532954.1"/>
    <property type="molecule type" value="Genomic_DNA"/>
</dbReference>
<dbReference type="NCBIfam" id="NF003784">
    <property type="entry name" value="PRK05377.1"/>
    <property type="match status" value="1"/>
</dbReference>
<dbReference type="SUPFAM" id="SSF51569">
    <property type="entry name" value="Aldolase"/>
    <property type="match status" value="1"/>
</dbReference>
<protein>
    <recommendedName>
        <fullName evidence="3">fructose-bisphosphate aldolase</fullName>
        <ecNumber evidence="3">4.1.2.13</ecNumber>
    </recommendedName>
    <alternativeName>
        <fullName evidence="6">Fructose-bisphosphate aldolase class I</fullName>
    </alternativeName>
</protein>
<comment type="caution">
    <text evidence="8">The sequence shown here is derived from an EMBL/GenBank/DDBJ whole genome shotgun (WGS) entry which is preliminary data.</text>
</comment>
<accession>A0AAP8PNF5</accession>
<dbReference type="PANTHER" id="PTHR11627">
    <property type="entry name" value="FRUCTOSE-BISPHOSPHATE ALDOLASE"/>
    <property type="match status" value="1"/>
</dbReference>
<organism evidence="8 9">
    <name type="scientific">Staphylococcus auricularis</name>
    <dbReference type="NCBI Taxonomy" id="29379"/>
    <lineage>
        <taxon>Bacteria</taxon>
        <taxon>Bacillati</taxon>
        <taxon>Bacillota</taxon>
        <taxon>Bacilli</taxon>
        <taxon>Bacillales</taxon>
        <taxon>Staphylococcaceae</taxon>
        <taxon>Staphylococcus</taxon>
    </lineage>
</organism>
<name>A0AAP8PNF5_9STAP</name>
<dbReference type="EMBL" id="PPQW01000047">
    <property type="protein sequence ID" value="PNZ66882.1"/>
    <property type="molecule type" value="Genomic_DNA"/>
</dbReference>
<evidence type="ECO:0000256" key="1">
    <source>
        <dbReference type="ARBA" id="ARBA00004714"/>
    </source>
</evidence>
<gene>
    <name evidence="8" type="ORF">CD158_07375</name>
    <name evidence="7" type="ORF">QYH67_05075</name>
</gene>
<keyword evidence="4" id="KW-0324">Glycolysis</keyword>
<sequence>MNKEQFDKIKNGKGFIAALDQSGGSTPKALADYGVAEDQYSNDDEMFTLVHEMRTRIVTSPSFNGDKILGAILFEQTMDREVEGKHTGDYLADKGIVPFLKVDKGLAEQQDGVQLMKPISDLDTLLSRANDHKIFGTKMRSNILEFNKEGIDQVVHQQFVIAKEIIAKDLVPIIEPEVNIHSEQKEEIEAYLAEAIKKELDQLDEDQYVMLKLSIPTKANQYNELINHPNVVRVVALSGGYSREDANKLLKSNDGLIASFSRALINDLNVDQSEEEFNQVLADTIDSIYDASVNKN</sequence>
<dbReference type="Pfam" id="PF00274">
    <property type="entry name" value="Glycolytic"/>
    <property type="match status" value="1"/>
</dbReference>